<dbReference type="SMART" id="SM00408">
    <property type="entry name" value="IGc2"/>
    <property type="match status" value="1"/>
</dbReference>
<evidence type="ECO:0000256" key="4">
    <source>
        <dbReference type="ARBA" id="ARBA00023157"/>
    </source>
</evidence>
<dbReference type="SUPFAM" id="SSF48726">
    <property type="entry name" value="Immunoglobulin"/>
    <property type="match status" value="1"/>
</dbReference>
<sequence length="119" mass="13310">MTIRYLFVPIDDVLQLAPLRANISPKQVKAEEGESVIFNCSIKGHPVHSVTWVKNLNPVVANSRIRYLSRDLLQVAPIVREDKGMYQCFVTNDFGMAQGTAELSLGGKYTSLYTDFCLS</sequence>
<evidence type="ECO:0000313" key="10">
    <source>
        <dbReference type="Proteomes" id="UP000499080"/>
    </source>
</evidence>
<keyword evidence="2" id="KW-0677">Repeat</keyword>
<protein>
    <recommendedName>
        <fullName evidence="7">Ig-like domain-containing protein</fullName>
    </recommendedName>
</protein>
<dbReference type="GO" id="GO:0070593">
    <property type="term" value="P:dendrite self-avoidance"/>
    <property type="evidence" value="ECO:0007669"/>
    <property type="project" value="TreeGrafter"/>
</dbReference>
<keyword evidence="4" id="KW-1015">Disulfide bond</keyword>
<dbReference type="EMBL" id="BGPR01025950">
    <property type="protein sequence ID" value="GBN95269.1"/>
    <property type="molecule type" value="Genomic_DNA"/>
</dbReference>
<dbReference type="Pfam" id="PF07679">
    <property type="entry name" value="I-set"/>
    <property type="match status" value="1"/>
</dbReference>
<dbReference type="OrthoDB" id="6412757at2759"/>
<dbReference type="PANTHER" id="PTHR10075">
    <property type="entry name" value="BASIGIN RELATED"/>
    <property type="match status" value="1"/>
</dbReference>
<accession>A0A4Y2T787</accession>
<dbReference type="GO" id="GO:0030424">
    <property type="term" value="C:axon"/>
    <property type="evidence" value="ECO:0007669"/>
    <property type="project" value="TreeGrafter"/>
</dbReference>
<dbReference type="InterPro" id="IPR007110">
    <property type="entry name" value="Ig-like_dom"/>
</dbReference>
<dbReference type="PROSITE" id="PS50835">
    <property type="entry name" value="IG_LIKE"/>
    <property type="match status" value="1"/>
</dbReference>
<dbReference type="GO" id="GO:0007411">
    <property type="term" value="P:axon guidance"/>
    <property type="evidence" value="ECO:0007669"/>
    <property type="project" value="TreeGrafter"/>
</dbReference>
<evidence type="ECO:0000256" key="2">
    <source>
        <dbReference type="ARBA" id="ARBA00022737"/>
    </source>
</evidence>
<dbReference type="PANTHER" id="PTHR10075:SF100">
    <property type="entry name" value="FASCICLIN-2"/>
    <property type="match status" value="1"/>
</dbReference>
<comment type="caution">
    <text evidence="8">The sequence shown here is derived from an EMBL/GenBank/DDBJ whole genome shotgun (WGS) entry which is preliminary data.</text>
</comment>
<organism evidence="8 10">
    <name type="scientific">Araneus ventricosus</name>
    <name type="common">Orbweaver spider</name>
    <name type="synonym">Epeira ventricosa</name>
    <dbReference type="NCBI Taxonomy" id="182803"/>
    <lineage>
        <taxon>Eukaryota</taxon>
        <taxon>Metazoa</taxon>
        <taxon>Ecdysozoa</taxon>
        <taxon>Arthropoda</taxon>
        <taxon>Chelicerata</taxon>
        <taxon>Arachnida</taxon>
        <taxon>Araneae</taxon>
        <taxon>Araneomorphae</taxon>
        <taxon>Entelegynae</taxon>
        <taxon>Araneoidea</taxon>
        <taxon>Araneidae</taxon>
        <taxon>Araneus</taxon>
    </lineage>
</organism>
<keyword evidence="6" id="KW-0393">Immunoglobulin domain</keyword>
<gene>
    <name evidence="9" type="ORF">AVEN_212823_1</name>
    <name evidence="8" type="ORF">AVEN_266624_1</name>
</gene>
<comment type="subcellular location">
    <subcellularLocation>
        <location evidence="1">Membrane</location>
    </subcellularLocation>
</comment>
<proteinExistence type="predicted"/>
<dbReference type="InterPro" id="IPR003598">
    <property type="entry name" value="Ig_sub2"/>
</dbReference>
<keyword evidence="5" id="KW-0325">Glycoprotein</keyword>
<keyword evidence="10" id="KW-1185">Reference proteome</keyword>
<evidence type="ECO:0000259" key="7">
    <source>
        <dbReference type="PROSITE" id="PS50835"/>
    </source>
</evidence>
<dbReference type="InterPro" id="IPR036179">
    <property type="entry name" value="Ig-like_dom_sf"/>
</dbReference>
<evidence type="ECO:0000313" key="9">
    <source>
        <dbReference type="EMBL" id="GBN95270.1"/>
    </source>
</evidence>
<dbReference type="Gene3D" id="2.60.40.10">
    <property type="entry name" value="Immunoglobulins"/>
    <property type="match status" value="1"/>
</dbReference>
<dbReference type="GO" id="GO:0098632">
    <property type="term" value="F:cell-cell adhesion mediator activity"/>
    <property type="evidence" value="ECO:0007669"/>
    <property type="project" value="TreeGrafter"/>
</dbReference>
<dbReference type="GO" id="GO:0005886">
    <property type="term" value="C:plasma membrane"/>
    <property type="evidence" value="ECO:0007669"/>
    <property type="project" value="TreeGrafter"/>
</dbReference>
<reference evidence="8 10" key="1">
    <citation type="journal article" date="2019" name="Sci. Rep.">
        <title>Orb-weaving spider Araneus ventricosus genome elucidates the spidroin gene catalogue.</title>
        <authorList>
            <person name="Kono N."/>
            <person name="Nakamura H."/>
            <person name="Ohtoshi R."/>
            <person name="Moran D.A.P."/>
            <person name="Shinohara A."/>
            <person name="Yoshida Y."/>
            <person name="Fujiwara M."/>
            <person name="Mori M."/>
            <person name="Tomita M."/>
            <person name="Arakawa K."/>
        </authorList>
    </citation>
    <scope>NUCLEOTIDE SEQUENCE [LARGE SCALE GENOMIC DNA]</scope>
</reference>
<keyword evidence="3" id="KW-0472">Membrane</keyword>
<dbReference type="InterPro" id="IPR013098">
    <property type="entry name" value="Ig_I-set"/>
</dbReference>
<name>A0A4Y2T787_ARAVE</name>
<evidence type="ECO:0000313" key="8">
    <source>
        <dbReference type="EMBL" id="GBN95269.1"/>
    </source>
</evidence>
<dbReference type="InterPro" id="IPR013783">
    <property type="entry name" value="Ig-like_fold"/>
</dbReference>
<dbReference type="InterPro" id="IPR003599">
    <property type="entry name" value="Ig_sub"/>
</dbReference>
<evidence type="ECO:0000256" key="5">
    <source>
        <dbReference type="ARBA" id="ARBA00023180"/>
    </source>
</evidence>
<feature type="domain" description="Ig-like" evidence="7">
    <location>
        <begin position="18"/>
        <end position="104"/>
    </location>
</feature>
<evidence type="ECO:0000256" key="3">
    <source>
        <dbReference type="ARBA" id="ARBA00023136"/>
    </source>
</evidence>
<dbReference type="SMART" id="SM00409">
    <property type="entry name" value="IG"/>
    <property type="match status" value="1"/>
</dbReference>
<dbReference type="EMBL" id="BGPR01025951">
    <property type="protein sequence ID" value="GBN95270.1"/>
    <property type="molecule type" value="Genomic_DNA"/>
</dbReference>
<dbReference type="Proteomes" id="UP000499080">
    <property type="component" value="Unassembled WGS sequence"/>
</dbReference>
<evidence type="ECO:0000256" key="1">
    <source>
        <dbReference type="ARBA" id="ARBA00004370"/>
    </source>
</evidence>
<dbReference type="FunFam" id="2.60.40.10:FF:000004">
    <property type="entry name" value="DCC isoform 1"/>
    <property type="match status" value="1"/>
</dbReference>
<dbReference type="AlphaFoldDB" id="A0A4Y2T787"/>
<dbReference type="GO" id="GO:0007156">
    <property type="term" value="P:homophilic cell adhesion via plasma membrane adhesion molecules"/>
    <property type="evidence" value="ECO:0007669"/>
    <property type="project" value="TreeGrafter"/>
</dbReference>
<evidence type="ECO:0000256" key="6">
    <source>
        <dbReference type="ARBA" id="ARBA00023319"/>
    </source>
</evidence>